<dbReference type="OMA" id="FEACGRF"/>
<feature type="repeat" description="PPR" evidence="3">
    <location>
        <begin position="515"/>
        <end position="549"/>
    </location>
</feature>
<feature type="repeat" description="PPR" evidence="3">
    <location>
        <begin position="220"/>
        <end position="254"/>
    </location>
</feature>
<dbReference type="FunFam" id="1.25.40.10:FF:001212">
    <property type="entry name" value="Pentatricopeptide repeat-containing protein mitochondrial"/>
    <property type="match status" value="1"/>
</dbReference>
<dbReference type="Gramene" id="TraesCS7D03G0731100.1">
    <property type="protein sequence ID" value="TraesCS7D03G0731100.1.CDS1"/>
    <property type="gene ID" value="TraesCS7D03G0731100"/>
</dbReference>
<evidence type="ECO:0000256" key="1">
    <source>
        <dbReference type="ARBA" id="ARBA00022737"/>
    </source>
</evidence>
<dbReference type="SMR" id="A0A3B6TS61"/>
<dbReference type="GO" id="GO:0003723">
    <property type="term" value="F:RNA binding"/>
    <property type="evidence" value="ECO:0007669"/>
    <property type="project" value="InterPro"/>
</dbReference>
<feature type="repeat" description="PPR" evidence="3">
    <location>
        <begin position="125"/>
        <end position="155"/>
    </location>
</feature>
<keyword evidence="2" id="KW-0809">Transit peptide</keyword>
<evidence type="ECO:0000313" key="4">
    <source>
        <dbReference type="EnsemblPlants" id="TraesCS7D02G306100.1.cds1"/>
    </source>
</evidence>
<dbReference type="EnsemblPlants" id="TraesCS7D02G306100.1">
    <property type="protein sequence ID" value="TraesCS7D02G306100.1.cds1"/>
    <property type="gene ID" value="TraesCS7D02G306100"/>
</dbReference>
<organism evidence="4">
    <name type="scientific">Triticum aestivum</name>
    <name type="common">Wheat</name>
    <dbReference type="NCBI Taxonomy" id="4565"/>
    <lineage>
        <taxon>Eukaryota</taxon>
        <taxon>Viridiplantae</taxon>
        <taxon>Streptophyta</taxon>
        <taxon>Embryophyta</taxon>
        <taxon>Tracheophyta</taxon>
        <taxon>Spermatophyta</taxon>
        <taxon>Magnoliopsida</taxon>
        <taxon>Liliopsida</taxon>
        <taxon>Poales</taxon>
        <taxon>Poaceae</taxon>
        <taxon>BOP clade</taxon>
        <taxon>Pooideae</taxon>
        <taxon>Triticodae</taxon>
        <taxon>Triticeae</taxon>
        <taxon>Triticinae</taxon>
        <taxon>Triticum</taxon>
    </lineage>
</organism>
<proteinExistence type="predicted"/>
<dbReference type="AlphaFoldDB" id="A0A3B6TS61"/>
<dbReference type="Pfam" id="PF13041">
    <property type="entry name" value="PPR_2"/>
    <property type="match status" value="3"/>
</dbReference>
<evidence type="ECO:0000256" key="2">
    <source>
        <dbReference type="ARBA" id="ARBA00022946"/>
    </source>
</evidence>
<dbReference type="GO" id="GO:0009451">
    <property type="term" value="P:RNA modification"/>
    <property type="evidence" value="ECO:0007669"/>
    <property type="project" value="InterPro"/>
</dbReference>
<dbReference type="STRING" id="4565.A0A3B6TS61"/>
<dbReference type="FunFam" id="1.25.40.10:FF:000090">
    <property type="entry name" value="Pentatricopeptide repeat-containing protein, chloroplastic"/>
    <property type="match status" value="1"/>
</dbReference>
<feature type="repeat" description="PPR" evidence="3">
    <location>
        <begin position="156"/>
        <end position="190"/>
    </location>
</feature>
<reference evidence="4" key="2">
    <citation type="submission" date="2018-10" db="UniProtKB">
        <authorList>
            <consortium name="EnsemblPlants"/>
        </authorList>
    </citation>
    <scope>IDENTIFICATION</scope>
</reference>
<dbReference type="PaxDb" id="4565-Traes_7DL_A562962E6.1"/>
<sequence length="708" mass="78450">MCAYPFPCRSRRSCPHWPIQWFHSMTTAALRLRLPRAPATATLTVVPGQYALSEEEPPPRRPNTAHLNALLTSYGRRGRLRDAQQLFDQMPRRDVISWTALLTAYADNGDLASARLVFDDMPRRNAPSWNALLSVYLRAGQPAAAHALFSKMPVRNAVSYGAMITGLARAGMLREAEAVYAEMPQQWRDPVGSNALMAGYLRAGKLGMALRVFDGMAVRDVISWSAVVDGLCKHGSVSEARKVFETMPERNVVSWTSMIRGYVKLRMYRDALLLFLDMRRAGVQVNTTTLSVVLDACAEACLVREGVQIHSLIVAMGFEMDVFLGDSIIILYSRFGWMVDARRVFACMKWKDIVSWNSLITGYVQHNLVEEAHVLFKLMPEKDAVSWTSMVVGFANRGWMRGSVDLFEQMPGKDEVAWTAVISSLATNGDYVSAVRWFCRMAREGCKPNTVAFSCLLSALASLTTLNQGMQAHAYAINMGWVFDSSVHTSLVSMYAKCGRLAEAYRVFSAISSPSLIATNSMITAFAQHNFAEDAFKLFTEMQIDGHKPNHATFVGILTGCARAGLVQEGYNYFESMRSVYGIEPNPHHYTCMVDLLGRAGLLAEALEMINSMPQNDHSDAWAALLSASSLHSNLAYAKIAAQKLLELDPYDAAAYTVLLNMLSSAGMKDDGDMLKVLQLSNMASKTPGYSLIIQDKAAENRIHSEHL</sequence>
<accession>A0A3B6TS61</accession>
<dbReference type="Pfam" id="PF20431">
    <property type="entry name" value="E_motif"/>
    <property type="match status" value="1"/>
</dbReference>
<dbReference type="Pfam" id="PF01535">
    <property type="entry name" value="PPR"/>
    <property type="match status" value="10"/>
</dbReference>
<protein>
    <recommendedName>
        <fullName evidence="6">Pentacotripeptide-repeat region of PRORP domain-containing protein</fullName>
    </recommendedName>
</protein>
<dbReference type="InterPro" id="IPR011990">
    <property type="entry name" value="TPR-like_helical_dom_sf"/>
</dbReference>
<reference evidence="4" key="1">
    <citation type="submission" date="2018-08" db="EMBL/GenBank/DDBJ databases">
        <authorList>
            <person name="Rossello M."/>
        </authorList>
    </citation>
    <scope>NUCLEOTIDE SEQUENCE [LARGE SCALE GENOMIC DNA]</scope>
    <source>
        <strain evidence="4">cv. Chinese Spring</strain>
    </source>
</reference>
<feature type="repeat" description="PPR" evidence="3">
    <location>
        <begin position="63"/>
        <end position="97"/>
    </location>
</feature>
<dbReference type="PROSITE" id="PS51375">
    <property type="entry name" value="PPR"/>
    <property type="match status" value="8"/>
</dbReference>
<evidence type="ECO:0000313" key="5">
    <source>
        <dbReference type="Proteomes" id="UP000019116"/>
    </source>
</evidence>
<dbReference type="OrthoDB" id="1903086at2759"/>
<feature type="repeat" description="PPR" evidence="3">
    <location>
        <begin position="352"/>
        <end position="386"/>
    </location>
</feature>
<gene>
    <name evidence="4" type="primary">LOC123165637</name>
</gene>
<dbReference type="Gramene" id="TraesCAD_scaffold_067970_01G000100.1">
    <property type="protein sequence ID" value="TraesCAD_scaffold_067970_01G000100.1"/>
    <property type="gene ID" value="TraesCAD_scaffold_067970_01G000100"/>
</dbReference>
<dbReference type="FunFam" id="1.25.40.10:FF:000606">
    <property type="entry name" value="Putative pentatricopeptide repeat-containing protein"/>
    <property type="match status" value="1"/>
</dbReference>
<dbReference type="PANTHER" id="PTHR47926">
    <property type="entry name" value="PENTATRICOPEPTIDE REPEAT-CONTAINING PROTEIN"/>
    <property type="match status" value="1"/>
</dbReference>
<feature type="repeat" description="PPR" evidence="3">
    <location>
        <begin position="586"/>
        <end position="620"/>
    </location>
</feature>
<dbReference type="Gramene" id="TraesWEE_scaffold_097858_01G000100.1">
    <property type="protein sequence ID" value="TraesWEE_scaffold_097858_01G000100.1"/>
    <property type="gene ID" value="TraesWEE_scaffold_097858_01G000100"/>
</dbReference>
<dbReference type="Gramene" id="TraesCS7D02G306100.1">
    <property type="protein sequence ID" value="TraesCS7D02G306100.1.cds1"/>
    <property type="gene ID" value="TraesCS7D02G306100"/>
</dbReference>
<dbReference type="NCBIfam" id="TIGR00756">
    <property type="entry name" value="PPR"/>
    <property type="match status" value="11"/>
</dbReference>
<dbReference type="Pfam" id="PF12854">
    <property type="entry name" value="PPR_1"/>
    <property type="match status" value="1"/>
</dbReference>
<feature type="repeat" description="PPR" evidence="3">
    <location>
        <begin position="414"/>
        <end position="448"/>
    </location>
</feature>
<dbReference type="InterPro" id="IPR046848">
    <property type="entry name" value="E_motif"/>
</dbReference>
<dbReference type="PANTHER" id="PTHR47926:SF361">
    <property type="entry name" value="PENTACOTRIPEPTIDE-REPEAT REGION OF PRORP DOMAIN-CONTAINING PROTEIN"/>
    <property type="match status" value="1"/>
</dbReference>
<evidence type="ECO:0008006" key="6">
    <source>
        <dbReference type="Google" id="ProtNLM"/>
    </source>
</evidence>
<dbReference type="InterPro" id="IPR002885">
    <property type="entry name" value="PPR_rpt"/>
</dbReference>
<dbReference type="FunFam" id="1.25.40.10:FF:000959">
    <property type="entry name" value="Pentatricopeptide repeat-containing protein"/>
    <property type="match status" value="1"/>
</dbReference>
<evidence type="ECO:0000256" key="3">
    <source>
        <dbReference type="PROSITE-ProRule" id="PRU00708"/>
    </source>
</evidence>
<dbReference type="Gene3D" id="1.25.40.10">
    <property type="entry name" value="Tetratricopeptide repeat domain"/>
    <property type="match status" value="6"/>
</dbReference>
<keyword evidence="5" id="KW-1185">Reference proteome</keyword>
<keyword evidence="1" id="KW-0677">Repeat</keyword>
<dbReference type="Proteomes" id="UP000019116">
    <property type="component" value="Chromosome 7D"/>
</dbReference>
<name>A0A3B6TS61_WHEAT</name>
<dbReference type="InterPro" id="IPR046960">
    <property type="entry name" value="PPR_At4g14850-like_plant"/>
</dbReference>